<dbReference type="GO" id="GO:0004181">
    <property type="term" value="F:metallocarboxypeptidase activity"/>
    <property type="evidence" value="ECO:0007669"/>
    <property type="project" value="InterPro"/>
</dbReference>
<gene>
    <name evidence="4" type="primary">Cpxm1_0</name>
    <name evidence="4" type="ORF">ODOGUJ_R11743</name>
</gene>
<evidence type="ECO:0000313" key="4">
    <source>
        <dbReference type="EMBL" id="NXJ11907.1"/>
    </source>
</evidence>
<keyword evidence="4" id="KW-0378">Hydrolase</keyword>
<feature type="non-terminal residue" evidence="4">
    <location>
        <position position="1"/>
    </location>
</feature>
<dbReference type="GO" id="GO:0008270">
    <property type="term" value="F:zinc ion binding"/>
    <property type="evidence" value="ECO:0007669"/>
    <property type="project" value="InterPro"/>
</dbReference>
<dbReference type="InterPro" id="IPR000834">
    <property type="entry name" value="Peptidase_M14"/>
</dbReference>
<dbReference type="GO" id="GO:0006508">
    <property type="term" value="P:proteolysis"/>
    <property type="evidence" value="ECO:0007669"/>
    <property type="project" value="InterPro"/>
</dbReference>
<evidence type="ECO:0000256" key="2">
    <source>
        <dbReference type="PROSITE-ProRule" id="PRU01379"/>
    </source>
</evidence>
<dbReference type="AlphaFoldDB" id="A0A7K9YRF0"/>
<dbReference type="PANTHER" id="PTHR11532">
    <property type="entry name" value="PROTEASE M14 CARBOXYPEPTIDASE"/>
    <property type="match status" value="1"/>
</dbReference>
<accession>A0A7K9YRF0</accession>
<evidence type="ECO:0000259" key="3">
    <source>
        <dbReference type="PROSITE" id="PS52035"/>
    </source>
</evidence>
<evidence type="ECO:0000313" key="5">
    <source>
        <dbReference type="Proteomes" id="UP000522663"/>
    </source>
</evidence>
<dbReference type="SUPFAM" id="SSF53187">
    <property type="entry name" value="Zn-dependent exopeptidases"/>
    <property type="match status" value="1"/>
</dbReference>
<dbReference type="Proteomes" id="UP000522663">
    <property type="component" value="Unassembled WGS sequence"/>
</dbReference>
<comment type="caution">
    <text evidence="4">The sequence shown here is derived from an EMBL/GenBank/DDBJ whole genome shotgun (WGS) entry which is preliminary data.</text>
</comment>
<comment type="similarity">
    <text evidence="1 2">Belongs to the peptidase M14 family.</text>
</comment>
<reference evidence="4 5" key="1">
    <citation type="submission" date="2019-09" db="EMBL/GenBank/DDBJ databases">
        <title>Bird 10,000 Genomes (B10K) Project - Family phase.</title>
        <authorList>
            <person name="Zhang G."/>
        </authorList>
    </citation>
    <scope>NUCLEOTIDE SEQUENCE [LARGE SCALE GENOMIC DNA]</scope>
    <source>
        <strain evidence="4">B10K-DU-001-53</strain>
        <tissue evidence="4">Muscle</tissue>
    </source>
</reference>
<dbReference type="EMBL" id="VXAB01009236">
    <property type="protein sequence ID" value="NXJ11907.1"/>
    <property type="molecule type" value="Genomic_DNA"/>
</dbReference>
<organism evidence="4 5">
    <name type="scientific">Odontophorus gujanensis</name>
    <name type="common">marbled wood quail</name>
    <dbReference type="NCBI Taxonomy" id="886794"/>
    <lineage>
        <taxon>Eukaryota</taxon>
        <taxon>Metazoa</taxon>
        <taxon>Chordata</taxon>
        <taxon>Craniata</taxon>
        <taxon>Vertebrata</taxon>
        <taxon>Euteleostomi</taxon>
        <taxon>Archelosauria</taxon>
        <taxon>Archosauria</taxon>
        <taxon>Dinosauria</taxon>
        <taxon>Saurischia</taxon>
        <taxon>Theropoda</taxon>
        <taxon>Coelurosauria</taxon>
        <taxon>Aves</taxon>
        <taxon>Neognathae</taxon>
        <taxon>Galloanserae</taxon>
        <taxon>Galliformes</taxon>
        <taxon>Odontophoridae</taxon>
        <taxon>Odontophorus</taxon>
    </lineage>
</organism>
<feature type="non-terminal residue" evidence="4">
    <location>
        <position position="78"/>
    </location>
</feature>
<name>A0A7K9YRF0_9GALL</name>
<dbReference type="Gene3D" id="2.60.40.1120">
    <property type="entry name" value="Carboxypeptidase-like, regulatory domain"/>
    <property type="match status" value="1"/>
</dbReference>
<protein>
    <submittedName>
        <fullName evidence="4">CPXM1 carboxypeptidase</fullName>
    </submittedName>
</protein>
<sequence length="78" mass="8771">SYLHTNCFEITVELSCDKFPHVSELPAEWENNRESLLLYMEQVHRGIKGVVRDEDTGEGIANAIISVDGINHDVRTGT</sequence>
<dbReference type="InterPro" id="IPR050753">
    <property type="entry name" value="Peptidase_M14_domain"/>
</dbReference>
<dbReference type="PANTHER" id="PTHR11532:SF43">
    <property type="entry name" value="CARBOXYPEPTIDASE X1-RELATED"/>
    <property type="match status" value="1"/>
</dbReference>
<dbReference type="OrthoDB" id="10249045at2759"/>
<dbReference type="PROSITE" id="PS52035">
    <property type="entry name" value="PEPTIDASE_M14"/>
    <property type="match status" value="1"/>
</dbReference>
<evidence type="ECO:0000256" key="1">
    <source>
        <dbReference type="ARBA" id="ARBA00005988"/>
    </source>
</evidence>
<dbReference type="GO" id="GO:0005615">
    <property type="term" value="C:extracellular space"/>
    <property type="evidence" value="ECO:0007669"/>
    <property type="project" value="TreeGrafter"/>
</dbReference>
<feature type="domain" description="Peptidase M14" evidence="3">
    <location>
        <begin position="1"/>
        <end position="43"/>
    </location>
</feature>
<keyword evidence="4" id="KW-0645">Protease</keyword>
<keyword evidence="5" id="KW-1185">Reference proteome</keyword>
<dbReference type="Gene3D" id="3.40.630.10">
    <property type="entry name" value="Zn peptidases"/>
    <property type="match status" value="1"/>
</dbReference>
<keyword evidence="4" id="KW-0121">Carboxypeptidase</keyword>
<proteinExistence type="inferred from homology"/>
<feature type="active site" description="Proton donor/acceptor" evidence="2">
    <location>
        <position position="13"/>
    </location>
</feature>